<proteinExistence type="predicted"/>
<protein>
    <recommendedName>
        <fullName evidence="1">Acetolactate synthase small subunit C-terminal domain-containing protein</fullName>
    </recommendedName>
</protein>
<accession>A0A830G4K3</accession>
<dbReference type="InterPro" id="IPR019455">
    <property type="entry name" value="Acetolactate_synth_ssu_C"/>
</dbReference>
<evidence type="ECO:0000259" key="1">
    <source>
        <dbReference type="Pfam" id="PF10369"/>
    </source>
</evidence>
<evidence type="ECO:0000313" key="3">
    <source>
        <dbReference type="Proteomes" id="UP000614609"/>
    </source>
</evidence>
<dbReference type="AlphaFoldDB" id="A0A830G4K3"/>
<dbReference type="Pfam" id="PF10369">
    <property type="entry name" value="ALS_ss_C"/>
    <property type="match status" value="1"/>
</dbReference>
<keyword evidence="3" id="KW-1185">Reference proteome</keyword>
<reference evidence="2" key="1">
    <citation type="journal article" date="2014" name="Int. J. Syst. Evol. Microbiol.">
        <title>Complete genome sequence of Corynebacterium casei LMG S-19264T (=DSM 44701T), isolated from a smear-ripened cheese.</title>
        <authorList>
            <consortium name="US DOE Joint Genome Institute (JGI-PGF)"/>
            <person name="Walter F."/>
            <person name="Albersmeier A."/>
            <person name="Kalinowski J."/>
            <person name="Ruckert C."/>
        </authorList>
    </citation>
    <scope>NUCLEOTIDE SEQUENCE</scope>
    <source>
        <strain evidence="2">JCM 16108</strain>
    </source>
</reference>
<sequence>MYDGQTLDADPETITVQLTGDEQEIDDAIDGFHSSVSSKSRG</sequence>
<name>A0A830G4K3_9EURY</name>
<comment type="caution">
    <text evidence="2">The sequence shown here is derived from an EMBL/GenBank/DDBJ whole genome shotgun (WGS) entry which is preliminary data.</text>
</comment>
<reference evidence="2" key="2">
    <citation type="submission" date="2020-09" db="EMBL/GenBank/DDBJ databases">
        <authorList>
            <person name="Sun Q."/>
            <person name="Ohkuma M."/>
        </authorList>
    </citation>
    <scope>NUCLEOTIDE SEQUENCE</scope>
    <source>
        <strain evidence="2">JCM 16108</strain>
    </source>
</reference>
<evidence type="ECO:0000313" key="2">
    <source>
        <dbReference type="EMBL" id="GGM75051.1"/>
    </source>
</evidence>
<dbReference type="EMBL" id="BMOO01000008">
    <property type="protein sequence ID" value="GGM75051.1"/>
    <property type="molecule type" value="Genomic_DNA"/>
</dbReference>
<organism evidence="2 3">
    <name type="scientific">Halarchaeum rubridurum</name>
    <dbReference type="NCBI Taxonomy" id="489911"/>
    <lineage>
        <taxon>Archaea</taxon>
        <taxon>Methanobacteriati</taxon>
        <taxon>Methanobacteriota</taxon>
        <taxon>Stenosarchaea group</taxon>
        <taxon>Halobacteria</taxon>
        <taxon>Halobacteriales</taxon>
        <taxon>Halobacteriaceae</taxon>
    </lineage>
</organism>
<feature type="domain" description="Acetolactate synthase small subunit C-terminal" evidence="1">
    <location>
        <begin position="2"/>
        <end position="30"/>
    </location>
</feature>
<gene>
    <name evidence="2" type="ORF">GCM10009017_26250</name>
</gene>
<dbReference type="Proteomes" id="UP000614609">
    <property type="component" value="Unassembled WGS sequence"/>
</dbReference>